<proteinExistence type="inferred from homology"/>
<dbReference type="InterPro" id="IPR041254">
    <property type="entry name" value="PCSK9_C1"/>
</dbReference>
<dbReference type="InParanoid" id="A0A1S3JKM7"/>
<dbReference type="Pfam" id="PF18463">
    <property type="entry name" value="PCSK9_C3"/>
    <property type="match status" value="1"/>
</dbReference>
<keyword evidence="5" id="KW-0326">Glycosidase</keyword>
<dbReference type="InterPro" id="IPR017853">
    <property type="entry name" value="GH"/>
</dbReference>
<feature type="active site" description="Nucleophile" evidence="7">
    <location>
        <position position="444"/>
    </location>
</feature>
<keyword evidence="4" id="KW-0119">Carbohydrate metabolism</keyword>
<evidence type="ECO:0000259" key="10">
    <source>
        <dbReference type="PROSITE" id="PS51760"/>
    </source>
</evidence>
<dbReference type="KEGG" id="lak:106174084"/>
<dbReference type="PANTHER" id="PTHR31490:SF1">
    <property type="entry name" value="ENDO-1,4-BETA-XYLANASE 1"/>
    <property type="match status" value="1"/>
</dbReference>
<dbReference type="Proteomes" id="UP000085678">
    <property type="component" value="Unplaced"/>
</dbReference>
<keyword evidence="3" id="KW-0378">Hydrolase</keyword>
<dbReference type="Gene3D" id="2.60.120.690">
    <property type="entry name" value="Proprotein convertase subtilisin/kexin type 9"/>
    <property type="match status" value="1"/>
</dbReference>
<reference evidence="12" key="2">
    <citation type="submission" date="2025-08" db="UniProtKB">
        <authorList>
            <consortium name="RefSeq"/>
        </authorList>
    </citation>
    <scope>IDENTIFICATION</scope>
</reference>
<evidence type="ECO:0000256" key="8">
    <source>
        <dbReference type="SAM" id="MobiDB-lite"/>
    </source>
</evidence>
<dbReference type="Pfam" id="PF00331">
    <property type="entry name" value="Glyco_hydro_10"/>
    <property type="match status" value="1"/>
</dbReference>
<dbReference type="InterPro" id="IPR031158">
    <property type="entry name" value="GH10_AS"/>
</dbReference>
<dbReference type="InterPro" id="IPR001000">
    <property type="entry name" value="GH10_dom"/>
</dbReference>
<feature type="chain" id="PRO_5015125078" evidence="9">
    <location>
        <begin position="21"/>
        <end position="828"/>
    </location>
</feature>
<feature type="signal peptide" evidence="9">
    <location>
        <begin position="1"/>
        <end position="20"/>
    </location>
</feature>
<evidence type="ECO:0000256" key="6">
    <source>
        <dbReference type="ARBA" id="ARBA00023326"/>
    </source>
</evidence>
<dbReference type="GO" id="GO:0031176">
    <property type="term" value="F:endo-1,4-beta-xylanase activity"/>
    <property type="evidence" value="ECO:0007669"/>
    <property type="project" value="UniProtKB-ARBA"/>
</dbReference>
<keyword evidence="9" id="KW-0732">Signal</keyword>
<dbReference type="SUPFAM" id="SSF50969">
    <property type="entry name" value="YVTN repeat-like/Quinoprotein amine dehydrogenase"/>
    <property type="match status" value="1"/>
</dbReference>
<reference evidence="12" key="1">
    <citation type="journal article" date="2015" name="Nat. Commun.">
        <title>The Lingula genome provides insights into brachiopod evolution and the origin of phosphate biomineralization.</title>
        <authorList>
            <person name="Luo Y.J."/>
            <person name="Takeuchi T."/>
            <person name="Koyanagi R."/>
            <person name="Yamada L."/>
            <person name="Kanda M."/>
            <person name="Khalturina M."/>
            <person name="Fujie M."/>
            <person name="Yamasaki S.I."/>
            <person name="Endo K."/>
            <person name="Satoh N."/>
        </authorList>
    </citation>
    <scope>NUCLEOTIDE SEQUENCE</scope>
</reference>
<dbReference type="PRINTS" id="PR00134">
    <property type="entry name" value="GLHYDRLASE10"/>
</dbReference>
<dbReference type="GeneID" id="106174084"/>
<feature type="compositionally biased region" description="Low complexity" evidence="8">
    <location>
        <begin position="571"/>
        <end position="585"/>
    </location>
</feature>
<dbReference type="RefSeq" id="XP_013410933.2">
    <property type="nucleotide sequence ID" value="XM_013555479.2"/>
</dbReference>
<evidence type="ECO:0000256" key="5">
    <source>
        <dbReference type="ARBA" id="ARBA00023295"/>
    </source>
</evidence>
<dbReference type="OrthoDB" id="1650875at2759"/>
<dbReference type="Gene3D" id="2.60.120.260">
    <property type="entry name" value="Galactose-binding domain-like"/>
    <property type="match status" value="1"/>
</dbReference>
<dbReference type="PROSITE" id="PS00591">
    <property type="entry name" value="GH10_1"/>
    <property type="match status" value="1"/>
</dbReference>
<evidence type="ECO:0000256" key="9">
    <source>
        <dbReference type="SAM" id="SignalP"/>
    </source>
</evidence>
<name>A0A1S3JKM7_LINAN</name>
<dbReference type="SUPFAM" id="SSF49785">
    <property type="entry name" value="Galactose-binding domain-like"/>
    <property type="match status" value="1"/>
</dbReference>
<evidence type="ECO:0000256" key="2">
    <source>
        <dbReference type="ARBA" id="ARBA00022737"/>
    </source>
</evidence>
<feature type="region of interest" description="Disordered" evidence="8">
    <location>
        <begin position="571"/>
        <end position="590"/>
    </location>
</feature>
<comment type="similarity">
    <text evidence="1">Belongs to the glycosyl hydrolase 10 (cellulase F) family.</text>
</comment>
<dbReference type="InterPro" id="IPR008979">
    <property type="entry name" value="Galactose-bd-like_sf"/>
</dbReference>
<dbReference type="SUPFAM" id="SSF51445">
    <property type="entry name" value="(Trans)glycosidases"/>
    <property type="match status" value="1"/>
</dbReference>
<accession>A0A1S3JKM7</accession>
<gene>
    <name evidence="12" type="primary">LOC106174084</name>
</gene>
<dbReference type="GO" id="GO:0000272">
    <property type="term" value="P:polysaccharide catabolic process"/>
    <property type="evidence" value="ECO:0007669"/>
    <property type="project" value="UniProtKB-KW"/>
</dbReference>
<dbReference type="PROSITE" id="PS51760">
    <property type="entry name" value="GH10_2"/>
    <property type="match status" value="1"/>
</dbReference>
<dbReference type="Pfam" id="PF02018">
    <property type="entry name" value="CBM_4_9"/>
    <property type="match status" value="1"/>
</dbReference>
<dbReference type="PANTHER" id="PTHR31490">
    <property type="entry name" value="GLYCOSYL HYDROLASE"/>
    <property type="match status" value="1"/>
</dbReference>
<dbReference type="Gene3D" id="3.20.20.80">
    <property type="entry name" value="Glycosidases"/>
    <property type="match status" value="1"/>
</dbReference>
<dbReference type="SMART" id="SM00633">
    <property type="entry name" value="Glyco_10"/>
    <property type="match status" value="1"/>
</dbReference>
<evidence type="ECO:0000256" key="1">
    <source>
        <dbReference type="ARBA" id="ARBA00007495"/>
    </source>
</evidence>
<dbReference type="InterPro" id="IPR003305">
    <property type="entry name" value="CenC_carb-bd"/>
</dbReference>
<evidence type="ECO:0000313" key="11">
    <source>
        <dbReference type="Proteomes" id="UP000085678"/>
    </source>
</evidence>
<dbReference type="InterPro" id="IPR011044">
    <property type="entry name" value="Quino_amine_DH_bsu"/>
</dbReference>
<keyword evidence="11" id="KW-1185">Reference proteome</keyword>
<protein>
    <submittedName>
        <fullName evidence="12">Uncharacterized protein LOC106174084</fullName>
    </submittedName>
</protein>
<keyword evidence="2" id="KW-0677">Repeat</keyword>
<dbReference type="AlphaFoldDB" id="A0A1S3JKM7"/>
<evidence type="ECO:0000313" key="12">
    <source>
        <dbReference type="RefSeq" id="XP_013410933.2"/>
    </source>
</evidence>
<organism evidence="11 12">
    <name type="scientific">Lingula anatina</name>
    <name type="common">Brachiopod</name>
    <name type="synonym">Lingula unguis</name>
    <dbReference type="NCBI Taxonomy" id="7574"/>
    <lineage>
        <taxon>Eukaryota</taxon>
        <taxon>Metazoa</taxon>
        <taxon>Spiralia</taxon>
        <taxon>Lophotrochozoa</taxon>
        <taxon>Brachiopoda</taxon>
        <taxon>Linguliformea</taxon>
        <taxon>Lingulata</taxon>
        <taxon>Lingulida</taxon>
        <taxon>Linguloidea</taxon>
        <taxon>Lingulidae</taxon>
        <taxon>Lingula</taxon>
    </lineage>
</organism>
<dbReference type="InterPro" id="IPR041051">
    <property type="entry name" value="PCSK9_C3"/>
</dbReference>
<dbReference type="InterPro" id="IPR044846">
    <property type="entry name" value="GH10"/>
</dbReference>
<keyword evidence="6" id="KW-0624">Polysaccharide degradation</keyword>
<feature type="domain" description="GH10" evidence="10">
    <location>
        <begin position="212"/>
        <end position="513"/>
    </location>
</feature>
<evidence type="ECO:0000256" key="4">
    <source>
        <dbReference type="ARBA" id="ARBA00023277"/>
    </source>
</evidence>
<sequence length="828" mass="90950">MENLFVFLWVTAVVTPLLSGQELLQNTGFENGNFQGSWSCRGCTLGRSSDSHTGQFSGKVTNRRAYWSGPAQAVSLNKGAFYEFKAYVKLLNNEAGVLHSRLEAIRHTVFTDGKDQYALIGISPYMRTADSWREVGGSFRVPGNKDIRSNQIYLQGSDPSVSFLVDSASLKLIPELGRNWKADALQRIEQIRKADIAINLSVGAEYNLKDVEVQVKQTKSQFGFGGTVKASKYVEDNASKYRKFVGDTFEWATLENALKWRMMQWNKGSINYERPQKAIAKLLSQGLKIRGHNVVWGVEEFVPSWLKTMNADQIKSEINTRINDVVSRFKGDLQHWDVNNEIIAGNGDWFERNTGDRSITEKMFQMTHAIDPTVKLFHNEYNVISSGIITDAYVQMVQDYLAKGLPLSGIGVQGHFPAGPPDILKIQQNLDKLALTGIPIWVTELDIEGKDVNKRADYYEDVMTCLFSHPGVEGIVLWTWYDDGNAWRANVNIAQGVGDDFKLNAAGQRVQQLMTKTWKTNRVLKPSSRTSTLRLRVFKGDYTITLKYNGSPINEKKITVGDTMQIDMHTGSAPPTSASVTTTKPQPMSSGLTCVNRWSGHSDIGDDKPTDVSCNADEIMTGCSSRATDNSALRDGEVYAWNAATGRRVCRAHNGYGSRAAVQAIARCCKTSSQLQCSYHSSQASEKGDGKQVSVACPSGKLPTGCTTHTYHRDFDGSNPKMDTRSCVAQNGGPHGGVYAHAACCEASGLSCVTKYSGRSGNFAGNVTYVACDTGYTITGCNVFNEFGGTAGAFADTWGGNTYCLAINGKKRDIPNQGVKAVATCCKL</sequence>
<evidence type="ECO:0000256" key="3">
    <source>
        <dbReference type="ARBA" id="ARBA00022801"/>
    </source>
</evidence>
<evidence type="ECO:0000256" key="7">
    <source>
        <dbReference type="PROSITE-ProRule" id="PRU10061"/>
    </source>
</evidence>
<dbReference type="Pfam" id="PF18459">
    <property type="entry name" value="PCSK9_C1"/>
    <property type="match status" value="1"/>
</dbReference>